<keyword evidence="3" id="KW-1185">Reference proteome</keyword>
<evidence type="ECO:0000256" key="1">
    <source>
        <dbReference type="SAM" id="MobiDB-lite"/>
    </source>
</evidence>
<gene>
    <name evidence="2" type="ORF">H0235_004008</name>
</gene>
<evidence type="ECO:0000313" key="2">
    <source>
        <dbReference type="EMBL" id="KAF7435817.1"/>
    </source>
</evidence>
<dbReference type="EMBL" id="JACSDY010000002">
    <property type="protein sequence ID" value="KAF7435817.1"/>
    <property type="molecule type" value="Genomic_DNA"/>
</dbReference>
<accession>A0A834UFM7</accession>
<dbReference type="Proteomes" id="UP000600918">
    <property type="component" value="Unassembled WGS sequence"/>
</dbReference>
<reference evidence="2" key="1">
    <citation type="journal article" date="2020" name="G3 (Bethesda)">
        <title>High-Quality Assemblies for Three Invasive Social Wasps from the &lt;i&gt;Vespula&lt;/i&gt; Genus.</title>
        <authorList>
            <person name="Harrop T.W.R."/>
            <person name="Guhlin J."/>
            <person name="McLaughlin G.M."/>
            <person name="Permina E."/>
            <person name="Stockwell P."/>
            <person name="Gilligan J."/>
            <person name="Le Lec M.F."/>
            <person name="Gruber M.A.M."/>
            <person name="Quinn O."/>
            <person name="Lovegrove M."/>
            <person name="Duncan E.J."/>
            <person name="Remnant E.J."/>
            <person name="Van Eeckhoven J."/>
            <person name="Graham B."/>
            <person name="Knapp R.A."/>
            <person name="Langford K.W."/>
            <person name="Kronenberg Z."/>
            <person name="Press M.O."/>
            <person name="Eacker S.M."/>
            <person name="Wilson-Rankin E.E."/>
            <person name="Purcell J."/>
            <person name="Lester P.J."/>
            <person name="Dearden P.K."/>
        </authorList>
    </citation>
    <scope>NUCLEOTIDE SEQUENCE</scope>
    <source>
        <strain evidence="2">Volc-1</strain>
    </source>
</reference>
<organism evidence="2 3">
    <name type="scientific">Vespula pensylvanica</name>
    <name type="common">Western yellow jacket</name>
    <name type="synonym">Wasp</name>
    <dbReference type="NCBI Taxonomy" id="30213"/>
    <lineage>
        <taxon>Eukaryota</taxon>
        <taxon>Metazoa</taxon>
        <taxon>Ecdysozoa</taxon>
        <taxon>Arthropoda</taxon>
        <taxon>Hexapoda</taxon>
        <taxon>Insecta</taxon>
        <taxon>Pterygota</taxon>
        <taxon>Neoptera</taxon>
        <taxon>Endopterygota</taxon>
        <taxon>Hymenoptera</taxon>
        <taxon>Apocrita</taxon>
        <taxon>Aculeata</taxon>
        <taxon>Vespoidea</taxon>
        <taxon>Vespidae</taxon>
        <taxon>Vespinae</taxon>
        <taxon>Vespula</taxon>
    </lineage>
</organism>
<dbReference type="AlphaFoldDB" id="A0A834UFM7"/>
<name>A0A834UFM7_VESPE</name>
<feature type="compositionally biased region" description="Basic and acidic residues" evidence="1">
    <location>
        <begin position="30"/>
        <end position="63"/>
    </location>
</feature>
<protein>
    <submittedName>
        <fullName evidence="2">Uncharacterized protein</fullName>
    </submittedName>
</protein>
<feature type="region of interest" description="Disordered" evidence="1">
    <location>
        <begin position="22"/>
        <end position="63"/>
    </location>
</feature>
<evidence type="ECO:0000313" key="3">
    <source>
        <dbReference type="Proteomes" id="UP000600918"/>
    </source>
</evidence>
<proteinExistence type="predicted"/>
<comment type="caution">
    <text evidence="2">The sequence shown here is derived from an EMBL/GenBank/DDBJ whole genome shotgun (WGS) entry which is preliminary data.</text>
</comment>
<sequence>MKIRRKSLGILTLTINTAGEDQECQNESNNHLDSRDDSRNDWKYDGECKSERPPKSSKTETKVAVFERDKQIEMRCIERKLFRERFDPRALSQL</sequence>